<dbReference type="EMBL" id="JAIWYP010000012">
    <property type="protein sequence ID" value="KAH3725703.1"/>
    <property type="molecule type" value="Genomic_DNA"/>
</dbReference>
<dbReference type="Proteomes" id="UP000828390">
    <property type="component" value="Unassembled WGS sequence"/>
</dbReference>
<reference evidence="2" key="1">
    <citation type="journal article" date="2019" name="bioRxiv">
        <title>The Genome of the Zebra Mussel, Dreissena polymorpha: A Resource for Invasive Species Research.</title>
        <authorList>
            <person name="McCartney M.A."/>
            <person name="Auch B."/>
            <person name="Kono T."/>
            <person name="Mallez S."/>
            <person name="Zhang Y."/>
            <person name="Obille A."/>
            <person name="Becker A."/>
            <person name="Abrahante J.E."/>
            <person name="Garbe J."/>
            <person name="Badalamenti J.P."/>
            <person name="Herman A."/>
            <person name="Mangelson H."/>
            <person name="Liachko I."/>
            <person name="Sullivan S."/>
            <person name="Sone E.D."/>
            <person name="Koren S."/>
            <person name="Silverstein K.A.T."/>
            <person name="Beckman K.B."/>
            <person name="Gohl D.M."/>
        </authorList>
    </citation>
    <scope>NUCLEOTIDE SEQUENCE</scope>
    <source>
        <strain evidence="2">Duluth1</strain>
        <tissue evidence="2">Whole animal</tissue>
    </source>
</reference>
<feature type="chain" id="PRO_5038997828" description="Secreted protein" evidence="1">
    <location>
        <begin position="23"/>
        <end position="82"/>
    </location>
</feature>
<dbReference type="AlphaFoldDB" id="A0A9D4CI17"/>
<name>A0A9D4CI17_DREPO</name>
<keyword evidence="3" id="KW-1185">Reference proteome</keyword>
<comment type="caution">
    <text evidence="2">The sequence shown here is derived from an EMBL/GenBank/DDBJ whole genome shotgun (WGS) entry which is preliminary data.</text>
</comment>
<reference evidence="2" key="2">
    <citation type="submission" date="2020-11" db="EMBL/GenBank/DDBJ databases">
        <authorList>
            <person name="McCartney M.A."/>
            <person name="Auch B."/>
            <person name="Kono T."/>
            <person name="Mallez S."/>
            <person name="Becker A."/>
            <person name="Gohl D.M."/>
            <person name="Silverstein K.A.T."/>
            <person name="Koren S."/>
            <person name="Bechman K.B."/>
            <person name="Herman A."/>
            <person name="Abrahante J.E."/>
            <person name="Garbe J."/>
        </authorList>
    </citation>
    <scope>NUCLEOTIDE SEQUENCE</scope>
    <source>
        <strain evidence="2">Duluth1</strain>
        <tissue evidence="2">Whole animal</tissue>
    </source>
</reference>
<sequence length="82" mass="8866">MAFIILLEVAISTAFLSTSCSGSKKPFINFLKVKAAPLHLHLLRTQEKLFLGTQTSSFFASRSILAGGSSVNGTNCWEQTDS</sequence>
<proteinExistence type="predicted"/>
<evidence type="ECO:0000313" key="2">
    <source>
        <dbReference type="EMBL" id="KAH3725703.1"/>
    </source>
</evidence>
<evidence type="ECO:0000313" key="3">
    <source>
        <dbReference type="Proteomes" id="UP000828390"/>
    </source>
</evidence>
<accession>A0A9D4CI17</accession>
<evidence type="ECO:0008006" key="4">
    <source>
        <dbReference type="Google" id="ProtNLM"/>
    </source>
</evidence>
<organism evidence="2 3">
    <name type="scientific">Dreissena polymorpha</name>
    <name type="common">Zebra mussel</name>
    <name type="synonym">Mytilus polymorpha</name>
    <dbReference type="NCBI Taxonomy" id="45954"/>
    <lineage>
        <taxon>Eukaryota</taxon>
        <taxon>Metazoa</taxon>
        <taxon>Spiralia</taxon>
        <taxon>Lophotrochozoa</taxon>
        <taxon>Mollusca</taxon>
        <taxon>Bivalvia</taxon>
        <taxon>Autobranchia</taxon>
        <taxon>Heteroconchia</taxon>
        <taxon>Euheterodonta</taxon>
        <taxon>Imparidentia</taxon>
        <taxon>Neoheterodontei</taxon>
        <taxon>Myida</taxon>
        <taxon>Dreissenoidea</taxon>
        <taxon>Dreissenidae</taxon>
        <taxon>Dreissena</taxon>
    </lineage>
</organism>
<evidence type="ECO:0000256" key="1">
    <source>
        <dbReference type="SAM" id="SignalP"/>
    </source>
</evidence>
<gene>
    <name evidence="2" type="ORF">DPMN_051552</name>
</gene>
<keyword evidence="1" id="KW-0732">Signal</keyword>
<protein>
    <recommendedName>
        <fullName evidence="4">Secreted protein</fullName>
    </recommendedName>
</protein>
<feature type="signal peptide" evidence="1">
    <location>
        <begin position="1"/>
        <end position="22"/>
    </location>
</feature>